<keyword evidence="6" id="KW-1185">Reference proteome</keyword>
<evidence type="ECO:0000256" key="2">
    <source>
        <dbReference type="ARBA" id="ARBA00022679"/>
    </source>
</evidence>
<comment type="caution">
    <text evidence="5">The sequence shown here is derived from an EMBL/GenBank/DDBJ whole genome shotgun (WGS) entry which is preliminary data.</text>
</comment>
<dbReference type="InterPro" id="IPR045304">
    <property type="entry name" value="LbH_SAT"/>
</dbReference>
<organism evidence="5 6">
    <name type="scientific">Dyadobacter luteus</name>
    <dbReference type="NCBI Taxonomy" id="2259619"/>
    <lineage>
        <taxon>Bacteria</taxon>
        <taxon>Pseudomonadati</taxon>
        <taxon>Bacteroidota</taxon>
        <taxon>Cytophagia</taxon>
        <taxon>Cytophagales</taxon>
        <taxon>Spirosomataceae</taxon>
        <taxon>Dyadobacter</taxon>
    </lineage>
</organism>
<dbReference type="GO" id="GO:0016746">
    <property type="term" value="F:acyltransferase activity"/>
    <property type="evidence" value="ECO:0007669"/>
    <property type="project" value="UniProtKB-KW"/>
</dbReference>
<evidence type="ECO:0000313" key="5">
    <source>
        <dbReference type="EMBL" id="REA62495.1"/>
    </source>
</evidence>
<dbReference type="InterPro" id="IPR011004">
    <property type="entry name" value="Trimer_LpxA-like_sf"/>
</dbReference>
<dbReference type="RefSeq" id="WP_115830526.1">
    <property type="nucleotide sequence ID" value="NZ_QNUL01000005.1"/>
</dbReference>
<name>A0A3D8YE83_9BACT</name>
<dbReference type="OrthoDB" id="9814490at2"/>
<dbReference type="Pfam" id="PF00132">
    <property type="entry name" value="Hexapep"/>
    <property type="match status" value="1"/>
</dbReference>
<dbReference type="Proteomes" id="UP000256373">
    <property type="component" value="Unassembled WGS sequence"/>
</dbReference>
<dbReference type="PANTHER" id="PTHR42811">
    <property type="entry name" value="SERINE ACETYLTRANSFERASE"/>
    <property type="match status" value="1"/>
</dbReference>
<dbReference type="AlphaFoldDB" id="A0A3D8YE83"/>
<dbReference type="InterPro" id="IPR001451">
    <property type="entry name" value="Hexapep"/>
</dbReference>
<dbReference type="SUPFAM" id="SSF51161">
    <property type="entry name" value="Trimeric LpxA-like enzymes"/>
    <property type="match status" value="1"/>
</dbReference>
<sequence length="189" mass="20916">MNTATKADLFRHSGKISLGKFLFCLIRIPGFRFIYLWRKAKRYSKYNPLGLLFKLLYIHFAYKYGFQIPLHVQIGSGFYIGHFGTIIINRSAVIGNNCNIAPNVTIGQTNKGDKKGVPHIGNEVWIGTGTVIVGKIKIGNNVLIAPNSFINSDVPSNSLVMGNPATVIPKSKDITDDYVINIFGEGKLK</sequence>
<dbReference type="EMBL" id="QNUL01000005">
    <property type="protein sequence ID" value="REA62495.1"/>
    <property type="molecule type" value="Genomic_DNA"/>
</dbReference>
<evidence type="ECO:0000256" key="4">
    <source>
        <dbReference type="ARBA" id="ARBA00023315"/>
    </source>
</evidence>
<accession>A0A3D8YE83</accession>
<evidence type="ECO:0000256" key="3">
    <source>
        <dbReference type="ARBA" id="ARBA00022737"/>
    </source>
</evidence>
<reference evidence="5 6" key="1">
    <citation type="submission" date="2018-07" db="EMBL/GenBank/DDBJ databases">
        <title>Dyadobacter roseus sp. nov., isolated from rose rhizosphere soil.</title>
        <authorList>
            <person name="Chen L."/>
        </authorList>
    </citation>
    <scope>NUCLEOTIDE SEQUENCE [LARGE SCALE GENOMIC DNA]</scope>
    <source>
        <strain evidence="5 6">RS19</strain>
    </source>
</reference>
<comment type="similarity">
    <text evidence="1">Belongs to the transferase hexapeptide repeat family.</text>
</comment>
<evidence type="ECO:0000256" key="1">
    <source>
        <dbReference type="ARBA" id="ARBA00007274"/>
    </source>
</evidence>
<gene>
    <name evidence="5" type="ORF">DSL64_09610</name>
</gene>
<dbReference type="CDD" id="cd03354">
    <property type="entry name" value="LbH_SAT"/>
    <property type="match status" value="1"/>
</dbReference>
<keyword evidence="4" id="KW-0012">Acyltransferase</keyword>
<protein>
    <submittedName>
        <fullName evidence="5">Serine acetyltransferase</fullName>
    </submittedName>
</protein>
<proteinExistence type="inferred from homology"/>
<dbReference type="Gene3D" id="2.160.10.10">
    <property type="entry name" value="Hexapeptide repeat proteins"/>
    <property type="match status" value="1"/>
</dbReference>
<dbReference type="PROSITE" id="PS00101">
    <property type="entry name" value="HEXAPEP_TRANSFERASES"/>
    <property type="match status" value="1"/>
</dbReference>
<keyword evidence="2 5" id="KW-0808">Transferase</keyword>
<dbReference type="InterPro" id="IPR018357">
    <property type="entry name" value="Hexapep_transf_CS"/>
</dbReference>
<evidence type="ECO:0000313" key="6">
    <source>
        <dbReference type="Proteomes" id="UP000256373"/>
    </source>
</evidence>
<keyword evidence="3" id="KW-0677">Repeat</keyword>